<accession>A0A250XFF4</accession>
<reference evidence="1 2" key="1">
    <citation type="submission" date="2017-08" db="EMBL/GenBank/DDBJ databases">
        <title>Acidophilic green algal genome provides insights into adaptation to an acidic environment.</title>
        <authorList>
            <person name="Hirooka S."/>
            <person name="Hirose Y."/>
            <person name="Kanesaki Y."/>
            <person name="Higuchi S."/>
            <person name="Fujiwara T."/>
            <person name="Onuma R."/>
            <person name="Era A."/>
            <person name="Ohbayashi R."/>
            <person name="Uzuka A."/>
            <person name="Nozaki H."/>
            <person name="Yoshikawa H."/>
            <person name="Miyagishima S.Y."/>
        </authorList>
    </citation>
    <scope>NUCLEOTIDE SEQUENCE [LARGE SCALE GENOMIC DNA]</scope>
    <source>
        <strain evidence="1 2">NIES-2499</strain>
    </source>
</reference>
<proteinExistence type="predicted"/>
<comment type="caution">
    <text evidence="1">The sequence shown here is derived from an EMBL/GenBank/DDBJ whole genome shotgun (WGS) entry which is preliminary data.</text>
</comment>
<dbReference type="Proteomes" id="UP000232323">
    <property type="component" value="Unassembled WGS sequence"/>
</dbReference>
<protein>
    <submittedName>
        <fullName evidence="1">Uncharacterized protein</fullName>
    </submittedName>
</protein>
<evidence type="ECO:0000313" key="1">
    <source>
        <dbReference type="EMBL" id="GAX81766.1"/>
    </source>
</evidence>
<evidence type="ECO:0000313" key="2">
    <source>
        <dbReference type="Proteomes" id="UP000232323"/>
    </source>
</evidence>
<dbReference type="EMBL" id="BEGY01000070">
    <property type="protein sequence ID" value="GAX81766.1"/>
    <property type="molecule type" value="Genomic_DNA"/>
</dbReference>
<organism evidence="1 2">
    <name type="scientific">Chlamydomonas eustigma</name>
    <dbReference type="NCBI Taxonomy" id="1157962"/>
    <lineage>
        <taxon>Eukaryota</taxon>
        <taxon>Viridiplantae</taxon>
        <taxon>Chlorophyta</taxon>
        <taxon>core chlorophytes</taxon>
        <taxon>Chlorophyceae</taxon>
        <taxon>CS clade</taxon>
        <taxon>Chlamydomonadales</taxon>
        <taxon>Chlamydomonadaceae</taxon>
        <taxon>Chlamydomonas</taxon>
    </lineage>
</organism>
<dbReference type="AlphaFoldDB" id="A0A250XFF4"/>
<gene>
    <name evidence="1" type="ORF">CEUSTIGMA_g9194.t1</name>
</gene>
<name>A0A250XFF4_9CHLO</name>
<sequence length="261" mass="28545">MSVTSFFETIIVTFSTESSNVNISVFTVNLCITSIKIYKEEFRKRKVSIVHLGQRESSLIRMDCMLDCFGRCVFAAGSQLENANATRHQHPSSSGRNVEQSYSSCCPACYWLKPADSIQRSPTTTTNYSVPQKVMQQDDSVIMNTGVQFREVLIDFTTTSATNIHPDTHQTGVKAPSVQHKIRPKSCKKCDEAVATLSNTADNDGPAVAVMVQSNIAGTAADDIQQLPHALLQLASCRSADRQEAVLLMTKQGGLPDAYSA</sequence>
<keyword evidence="2" id="KW-1185">Reference proteome</keyword>